<feature type="compositionally biased region" description="Basic and acidic residues" evidence="1">
    <location>
        <begin position="7"/>
        <end position="16"/>
    </location>
</feature>
<feature type="compositionally biased region" description="Gly residues" evidence="1">
    <location>
        <begin position="53"/>
        <end position="65"/>
    </location>
</feature>
<protein>
    <submittedName>
        <fullName evidence="2">Uncharacterized protein</fullName>
    </submittedName>
</protein>
<gene>
    <name evidence="2" type="ORF">HAX54_034696</name>
</gene>
<feature type="region of interest" description="Disordered" evidence="1">
    <location>
        <begin position="53"/>
        <end position="101"/>
    </location>
</feature>
<sequence length="101" mass="11089">MVARVGLRREEREKKGRSGGFRQWCFGGVSGGCERREGGDRKGWWWRWVSPPAGGGGLLAKGENGGVRRSNSEGEREEAGSVGFRRKGEKRAGGWRGRGGR</sequence>
<name>A0ABS8VFW2_DATST</name>
<evidence type="ECO:0000313" key="2">
    <source>
        <dbReference type="EMBL" id="MCD9645651.1"/>
    </source>
</evidence>
<keyword evidence="3" id="KW-1185">Reference proteome</keyword>
<reference evidence="2 3" key="1">
    <citation type="journal article" date="2021" name="BMC Genomics">
        <title>Datura genome reveals duplications of psychoactive alkaloid biosynthetic genes and high mutation rate following tissue culture.</title>
        <authorList>
            <person name="Rajewski A."/>
            <person name="Carter-House D."/>
            <person name="Stajich J."/>
            <person name="Litt A."/>
        </authorList>
    </citation>
    <scope>NUCLEOTIDE SEQUENCE [LARGE SCALE GENOMIC DNA]</scope>
    <source>
        <strain evidence="2">AR-01</strain>
    </source>
</reference>
<evidence type="ECO:0000256" key="1">
    <source>
        <dbReference type="SAM" id="MobiDB-lite"/>
    </source>
</evidence>
<dbReference type="EMBL" id="JACEIK010004489">
    <property type="protein sequence ID" value="MCD9645651.1"/>
    <property type="molecule type" value="Genomic_DNA"/>
</dbReference>
<organism evidence="2 3">
    <name type="scientific">Datura stramonium</name>
    <name type="common">Jimsonweed</name>
    <name type="synonym">Common thornapple</name>
    <dbReference type="NCBI Taxonomy" id="4076"/>
    <lineage>
        <taxon>Eukaryota</taxon>
        <taxon>Viridiplantae</taxon>
        <taxon>Streptophyta</taxon>
        <taxon>Embryophyta</taxon>
        <taxon>Tracheophyta</taxon>
        <taxon>Spermatophyta</taxon>
        <taxon>Magnoliopsida</taxon>
        <taxon>eudicotyledons</taxon>
        <taxon>Gunneridae</taxon>
        <taxon>Pentapetalae</taxon>
        <taxon>asterids</taxon>
        <taxon>lamiids</taxon>
        <taxon>Solanales</taxon>
        <taxon>Solanaceae</taxon>
        <taxon>Solanoideae</taxon>
        <taxon>Datureae</taxon>
        <taxon>Datura</taxon>
    </lineage>
</organism>
<feature type="region of interest" description="Disordered" evidence="1">
    <location>
        <begin position="1"/>
        <end position="20"/>
    </location>
</feature>
<comment type="caution">
    <text evidence="2">The sequence shown here is derived from an EMBL/GenBank/DDBJ whole genome shotgun (WGS) entry which is preliminary data.</text>
</comment>
<feature type="compositionally biased region" description="Basic and acidic residues" evidence="1">
    <location>
        <begin position="70"/>
        <end position="79"/>
    </location>
</feature>
<dbReference type="Proteomes" id="UP000823775">
    <property type="component" value="Unassembled WGS sequence"/>
</dbReference>
<proteinExistence type="predicted"/>
<accession>A0ABS8VFW2</accession>
<evidence type="ECO:0000313" key="3">
    <source>
        <dbReference type="Proteomes" id="UP000823775"/>
    </source>
</evidence>
<dbReference type="PROSITE" id="PS51257">
    <property type="entry name" value="PROKAR_LIPOPROTEIN"/>
    <property type="match status" value="1"/>
</dbReference>